<comment type="caution">
    <text evidence="1">The sequence shown here is derived from an EMBL/GenBank/DDBJ whole genome shotgun (WGS) entry which is preliminary data.</text>
</comment>
<dbReference type="AlphaFoldDB" id="A0A316BZ57"/>
<evidence type="ECO:0000313" key="2">
    <source>
        <dbReference type="Proteomes" id="UP000245396"/>
    </source>
</evidence>
<dbReference type="CDD" id="cd19958">
    <property type="entry name" value="pyocin_knob"/>
    <property type="match status" value="1"/>
</dbReference>
<reference evidence="1 2" key="1">
    <citation type="submission" date="2018-05" db="EMBL/GenBank/DDBJ databases">
        <title>Genomic Encyclopedia of Type Strains, Phase IV (KMG-IV): sequencing the most valuable type-strain genomes for metagenomic binning, comparative biology and taxonomic classification.</title>
        <authorList>
            <person name="Goeker M."/>
        </authorList>
    </citation>
    <scope>NUCLEOTIDE SEQUENCE [LARGE SCALE GENOMIC DNA]</scope>
    <source>
        <strain evidence="1 2">DSM 6986</strain>
    </source>
</reference>
<protein>
    <submittedName>
        <fullName evidence="1">Uncharacterized protein</fullName>
    </submittedName>
</protein>
<gene>
    <name evidence="1" type="ORF">C7441_114134</name>
</gene>
<organism evidence="1 2">
    <name type="scientific">Pseudaminobacter salicylatoxidans</name>
    <dbReference type="NCBI Taxonomy" id="93369"/>
    <lineage>
        <taxon>Bacteria</taxon>
        <taxon>Pseudomonadati</taxon>
        <taxon>Pseudomonadota</taxon>
        <taxon>Alphaproteobacteria</taxon>
        <taxon>Hyphomicrobiales</taxon>
        <taxon>Phyllobacteriaceae</taxon>
        <taxon>Pseudaminobacter</taxon>
    </lineage>
</organism>
<name>A0A316BZ57_PSESE</name>
<keyword evidence="2" id="KW-1185">Reference proteome</keyword>
<dbReference type="EMBL" id="QGGG01000014">
    <property type="protein sequence ID" value="PWJ79856.1"/>
    <property type="molecule type" value="Genomic_DNA"/>
</dbReference>
<evidence type="ECO:0000313" key="1">
    <source>
        <dbReference type="EMBL" id="PWJ79856.1"/>
    </source>
</evidence>
<dbReference type="OrthoDB" id="8708771at2"/>
<accession>A0A316BZ57</accession>
<dbReference type="RefSeq" id="WP_109614145.1">
    <property type="nucleotide sequence ID" value="NZ_QGGG01000014.1"/>
</dbReference>
<proteinExistence type="predicted"/>
<sequence length="500" mass="51888">MAQSYKTGTVTVAAGSTSVVGTGTAWSLALVTGGLFCCAGMAVPCTVIDDTHLELDYPWPGANGADLAYSIFRETAQAASAVEANDRLASIADRLNKLSYINFDAMGTLAQRAAYDTAAKDFIYLDVTADPFKLYIKKSAAAGDWAGPNIYGRGEPGVGAGGMGMPSPGAADKLAYYTGTNALALTDLTPFARTLLDDVDAATAQETLGGTAVGKSLFTAADANAARTTLTAARDTAATSTDTADWNTITTPGFHPNVLGTTNANAPVSGQFFYCEVKRYTTDQNLIQIAYPYRNTGGGLWYRIRGTGTWGQWSQIGSDATGLLLSVGGAQAFDTAQRAQGRANLGLPAMSAIRQVVTALDNNTYATTTATAYAGNGGFISVAPSSPTSSLIVLCTAYVEATSPSTSGARIAVGMKHYDGAAYVRTGASIGSVSGFDAPGLGTGTNRFRLAVSAMSYLTPAERRSDTNVWLARLGFSPNLGDNASNYSTQFICIEVDTVS</sequence>
<dbReference type="Proteomes" id="UP000245396">
    <property type="component" value="Unassembled WGS sequence"/>
</dbReference>